<evidence type="ECO:0000313" key="2">
    <source>
        <dbReference type="EMBL" id="OGX88273.1"/>
    </source>
</evidence>
<proteinExistence type="predicted"/>
<accession>A0A1G1TBN2</accession>
<keyword evidence="1" id="KW-1133">Transmembrane helix</keyword>
<evidence type="ECO:0000313" key="3">
    <source>
        <dbReference type="Proteomes" id="UP000176294"/>
    </source>
</evidence>
<organism evidence="2 3">
    <name type="scientific">Hymenobacter lapidarius</name>
    <dbReference type="NCBI Taxonomy" id="1908237"/>
    <lineage>
        <taxon>Bacteria</taxon>
        <taxon>Pseudomonadati</taxon>
        <taxon>Bacteroidota</taxon>
        <taxon>Cytophagia</taxon>
        <taxon>Cytophagales</taxon>
        <taxon>Hymenobacteraceae</taxon>
        <taxon>Hymenobacter</taxon>
    </lineage>
</organism>
<comment type="caution">
    <text evidence="2">The sequence shown here is derived from an EMBL/GenBank/DDBJ whole genome shotgun (WGS) entry which is preliminary data.</text>
</comment>
<evidence type="ECO:0000256" key="1">
    <source>
        <dbReference type="SAM" id="Phobius"/>
    </source>
</evidence>
<dbReference type="AlphaFoldDB" id="A0A1G1TBN2"/>
<dbReference type="EMBL" id="MDZB01000066">
    <property type="protein sequence ID" value="OGX88273.1"/>
    <property type="molecule type" value="Genomic_DNA"/>
</dbReference>
<dbReference type="OrthoDB" id="957076at2"/>
<name>A0A1G1TBN2_9BACT</name>
<protein>
    <submittedName>
        <fullName evidence="2">Uncharacterized protein</fullName>
    </submittedName>
</protein>
<sequence length="143" mass="15408">MNYYFLLIPPLGLAFFVGLWCLIVKGLALAGWQRLATHYEVAHLPAVPLFRLGQASVDGVRYRGAIKAGASPEGLVLAAGFPFGVGHAPLLIPWSAVGAFRAETSLWMTFYSTQIQTGDSGSLTFTFMGNDLLAAARPWVHLA</sequence>
<gene>
    <name evidence="2" type="ORF">BEN47_09335</name>
</gene>
<dbReference type="STRING" id="1908237.BEN47_09335"/>
<dbReference type="RefSeq" id="WP_070725066.1">
    <property type="nucleotide sequence ID" value="NZ_MDZB01000066.1"/>
</dbReference>
<keyword evidence="1" id="KW-0812">Transmembrane</keyword>
<dbReference type="Proteomes" id="UP000176294">
    <property type="component" value="Unassembled WGS sequence"/>
</dbReference>
<feature type="transmembrane region" description="Helical" evidence="1">
    <location>
        <begin position="6"/>
        <end position="24"/>
    </location>
</feature>
<keyword evidence="3" id="KW-1185">Reference proteome</keyword>
<reference evidence="2 3" key="1">
    <citation type="submission" date="2016-08" db="EMBL/GenBank/DDBJ databases">
        <title>Hymenobacter coccineus sp. nov., Hymenobacter lapidarius sp. nov. and Hymenobacter glacialis sp. nov., isolated from Antarctic soil.</title>
        <authorList>
            <person name="Sedlacek I."/>
            <person name="Kralova S."/>
            <person name="Kyrova K."/>
            <person name="Maslanova I."/>
            <person name="Stankova E."/>
            <person name="Vrbovska V."/>
            <person name="Nemec M."/>
            <person name="Bartak M."/>
            <person name="Svec P."/>
            <person name="Busse H.-J."/>
            <person name="Pantucek R."/>
        </authorList>
    </citation>
    <scope>NUCLEOTIDE SEQUENCE [LARGE SCALE GENOMIC DNA]</scope>
    <source>
        <strain evidence="2 3">CCM 8643</strain>
    </source>
</reference>
<keyword evidence="1" id="KW-0472">Membrane</keyword>